<name>A0A9D4QXP8_DREPO</name>
<evidence type="ECO:0000313" key="1">
    <source>
        <dbReference type="EMBL" id="KAH3846763.1"/>
    </source>
</evidence>
<reference evidence="1" key="2">
    <citation type="submission" date="2020-11" db="EMBL/GenBank/DDBJ databases">
        <authorList>
            <person name="McCartney M.A."/>
            <person name="Auch B."/>
            <person name="Kono T."/>
            <person name="Mallez S."/>
            <person name="Becker A."/>
            <person name="Gohl D.M."/>
            <person name="Silverstein K.A.T."/>
            <person name="Koren S."/>
            <person name="Bechman K.B."/>
            <person name="Herman A."/>
            <person name="Abrahante J.E."/>
            <person name="Garbe J."/>
        </authorList>
    </citation>
    <scope>NUCLEOTIDE SEQUENCE</scope>
    <source>
        <strain evidence="1">Duluth1</strain>
        <tissue evidence="1">Whole animal</tissue>
    </source>
</reference>
<reference evidence="1" key="1">
    <citation type="journal article" date="2019" name="bioRxiv">
        <title>The Genome of the Zebra Mussel, Dreissena polymorpha: A Resource for Invasive Species Research.</title>
        <authorList>
            <person name="McCartney M.A."/>
            <person name="Auch B."/>
            <person name="Kono T."/>
            <person name="Mallez S."/>
            <person name="Zhang Y."/>
            <person name="Obille A."/>
            <person name="Becker A."/>
            <person name="Abrahante J.E."/>
            <person name="Garbe J."/>
            <person name="Badalamenti J.P."/>
            <person name="Herman A."/>
            <person name="Mangelson H."/>
            <person name="Liachko I."/>
            <person name="Sullivan S."/>
            <person name="Sone E.D."/>
            <person name="Koren S."/>
            <person name="Silverstein K.A.T."/>
            <person name="Beckman K.B."/>
            <person name="Gohl D.M."/>
        </authorList>
    </citation>
    <scope>NUCLEOTIDE SEQUENCE</scope>
    <source>
        <strain evidence="1">Duluth1</strain>
        <tissue evidence="1">Whole animal</tissue>
    </source>
</reference>
<proteinExistence type="predicted"/>
<keyword evidence="2" id="KW-1185">Reference proteome</keyword>
<evidence type="ECO:0000313" key="2">
    <source>
        <dbReference type="Proteomes" id="UP000828390"/>
    </source>
</evidence>
<protein>
    <submittedName>
        <fullName evidence="1">Uncharacterized protein</fullName>
    </submittedName>
</protein>
<organism evidence="1 2">
    <name type="scientific">Dreissena polymorpha</name>
    <name type="common">Zebra mussel</name>
    <name type="synonym">Mytilus polymorpha</name>
    <dbReference type="NCBI Taxonomy" id="45954"/>
    <lineage>
        <taxon>Eukaryota</taxon>
        <taxon>Metazoa</taxon>
        <taxon>Spiralia</taxon>
        <taxon>Lophotrochozoa</taxon>
        <taxon>Mollusca</taxon>
        <taxon>Bivalvia</taxon>
        <taxon>Autobranchia</taxon>
        <taxon>Heteroconchia</taxon>
        <taxon>Euheterodonta</taxon>
        <taxon>Imparidentia</taxon>
        <taxon>Neoheterodontei</taxon>
        <taxon>Myida</taxon>
        <taxon>Dreissenoidea</taxon>
        <taxon>Dreissenidae</taxon>
        <taxon>Dreissena</taxon>
    </lineage>
</organism>
<accession>A0A9D4QXP8</accession>
<dbReference type="Proteomes" id="UP000828390">
    <property type="component" value="Unassembled WGS sequence"/>
</dbReference>
<sequence>MLTQIKLKAYVTIQTDTVNINELTYSLQTKISLKQNVLTKFHEEKIVPPPVFRPTGTIFEIFYEDPTINVASRENAPPPGGHVFQANGTIFEFVQDTIRTNLQSKLHVAARMLTRFYYSHI</sequence>
<gene>
    <name evidence="1" type="ORF">DPMN_089069</name>
</gene>
<dbReference type="EMBL" id="JAIWYP010000003">
    <property type="protein sequence ID" value="KAH3846763.1"/>
    <property type="molecule type" value="Genomic_DNA"/>
</dbReference>
<comment type="caution">
    <text evidence="1">The sequence shown here is derived from an EMBL/GenBank/DDBJ whole genome shotgun (WGS) entry which is preliminary data.</text>
</comment>
<dbReference type="AlphaFoldDB" id="A0A9D4QXP8"/>